<dbReference type="Pfam" id="PF01435">
    <property type="entry name" value="Peptidase_M48"/>
    <property type="match status" value="1"/>
</dbReference>
<evidence type="ECO:0000256" key="1">
    <source>
        <dbReference type="ARBA" id="ARBA00022475"/>
    </source>
</evidence>
<evidence type="ECO:0000256" key="7">
    <source>
        <dbReference type="ARBA" id="ARBA00022989"/>
    </source>
</evidence>
<keyword evidence="9 11" id="KW-0472">Membrane</keyword>
<keyword evidence="6 10" id="KW-0862">Zinc</keyword>
<keyword evidence="2 10" id="KW-0645">Protease</keyword>
<keyword evidence="8 10" id="KW-0482">Metalloprotease</keyword>
<evidence type="ECO:0000256" key="2">
    <source>
        <dbReference type="ARBA" id="ARBA00022670"/>
    </source>
</evidence>
<feature type="transmembrane region" description="Helical" evidence="11">
    <location>
        <begin position="202"/>
        <end position="220"/>
    </location>
</feature>
<dbReference type="GO" id="GO:0006508">
    <property type="term" value="P:proteolysis"/>
    <property type="evidence" value="ECO:0007669"/>
    <property type="project" value="UniProtKB-KW"/>
</dbReference>
<evidence type="ECO:0000256" key="6">
    <source>
        <dbReference type="ARBA" id="ARBA00022833"/>
    </source>
</evidence>
<proteinExistence type="inferred from homology"/>
<dbReference type="Gene3D" id="3.30.2010.10">
    <property type="entry name" value="Metalloproteases ('zincins'), catalytic domain"/>
    <property type="match status" value="1"/>
</dbReference>
<name>A0ABD5Y1H3_9EURY</name>
<evidence type="ECO:0000256" key="4">
    <source>
        <dbReference type="ARBA" id="ARBA00022723"/>
    </source>
</evidence>
<dbReference type="EC" id="3.4.24.-" evidence="13"/>
<evidence type="ECO:0000256" key="5">
    <source>
        <dbReference type="ARBA" id="ARBA00022801"/>
    </source>
</evidence>
<evidence type="ECO:0000256" key="8">
    <source>
        <dbReference type="ARBA" id="ARBA00023049"/>
    </source>
</evidence>
<reference evidence="13 14" key="1">
    <citation type="journal article" date="2019" name="Int. J. Syst. Evol. Microbiol.">
        <title>The Global Catalogue of Microorganisms (GCM) 10K type strain sequencing project: providing services to taxonomists for standard genome sequencing and annotation.</title>
        <authorList>
            <consortium name="The Broad Institute Genomics Platform"/>
            <consortium name="The Broad Institute Genome Sequencing Center for Infectious Disease"/>
            <person name="Wu L."/>
            <person name="Ma J."/>
        </authorList>
    </citation>
    <scope>NUCLEOTIDE SEQUENCE [LARGE SCALE GENOMIC DNA]</scope>
    <source>
        <strain evidence="13 14">XZYJT29</strain>
    </source>
</reference>
<dbReference type="PROSITE" id="PS51257">
    <property type="entry name" value="PROKAR_LIPOPROTEIN"/>
    <property type="match status" value="1"/>
</dbReference>
<keyword evidence="5 10" id="KW-0378">Hydrolase</keyword>
<dbReference type="EMBL" id="JBHTAS010000001">
    <property type="protein sequence ID" value="MFC7139511.1"/>
    <property type="molecule type" value="Genomic_DNA"/>
</dbReference>
<feature type="transmembrane region" description="Helical" evidence="11">
    <location>
        <begin position="20"/>
        <end position="53"/>
    </location>
</feature>
<keyword evidence="14" id="KW-1185">Reference proteome</keyword>
<dbReference type="GO" id="GO:0008237">
    <property type="term" value="F:metallopeptidase activity"/>
    <property type="evidence" value="ECO:0007669"/>
    <property type="project" value="UniProtKB-KW"/>
</dbReference>
<keyword evidence="7 11" id="KW-1133">Transmembrane helix</keyword>
<evidence type="ECO:0000256" key="11">
    <source>
        <dbReference type="SAM" id="Phobius"/>
    </source>
</evidence>
<protein>
    <submittedName>
        <fullName evidence="13">M48 family metallopeptidase</fullName>
        <ecNumber evidence="13">3.4.24.-</ecNumber>
    </submittedName>
</protein>
<sequence>MSLTHRLDRAAGLPAAYRLIDAAFLAALVVALAACYATGMSLAGVAAVVLAGFGLEYAVSGVVTDGIFRGVEWADEAPPHLRRVVAEVAADFGVAVPTVVVDPESPSGVNVIGDGERTVLVVSGALVETLDERTVRAVVAHELAHVALGHLRQMPVRVAITHVVGLAAFWVLALRHLPPQIAMLGAGVFLVTGVARSNGINAVVYVAASAGVVVLMRALAARASRLEECHADDVAVEHAGETEFCTGLYAVGSVGAVDDAVAGAAPFAARRTRLDRLTAVHPSIEHRLARHGVVPDDVADGIADERVADD</sequence>
<evidence type="ECO:0000256" key="3">
    <source>
        <dbReference type="ARBA" id="ARBA00022692"/>
    </source>
</evidence>
<evidence type="ECO:0000259" key="12">
    <source>
        <dbReference type="Pfam" id="PF01435"/>
    </source>
</evidence>
<evidence type="ECO:0000256" key="10">
    <source>
        <dbReference type="RuleBase" id="RU003983"/>
    </source>
</evidence>
<organism evidence="13 14">
    <name type="scientific">Halosimplex aquaticum</name>
    <dbReference type="NCBI Taxonomy" id="3026162"/>
    <lineage>
        <taxon>Archaea</taxon>
        <taxon>Methanobacteriati</taxon>
        <taxon>Methanobacteriota</taxon>
        <taxon>Stenosarchaea group</taxon>
        <taxon>Halobacteria</taxon>
        <taxon>Halobacteriales</taxon>
        <taxon>Haloarculaceae</taxon>
        <taxon>Halosimplex</taxon>
    </lineage>
</organism>
<evidence type="ECO:0000313" key="14">
    <source>
        <dbReference type="Proteomes" id="UP001596432"/>
    </source>
</evidence>
<feature type="transmembrane region" description="Helical" evidence="11">
    <location>
        <begin position="156"/>
        <end position="174"/>
    </location>
</feature>
<comment type="similarity">
    <text evidence="10">Belongs to the peptidase M48 family.</text>
</comment>
<dbReference type="AlphaFoldDB" id="A0ABD5Y1H3"/>
<accession>A0ABD5Y1H3</accession>
<keyword evidence="4" id="KW-0479">Metal-binding</keyword>
<keyword evidence="3 11" id="KW-0812">Transmembrane</keyword>
<evidence type="ECO:0000256" key="9">
    <source>
        <dbReference type="ARBA" id="ARBA00023136"/>
    </source>
</evidence>
<keyword evidence="1" id="KW-1003">Cell membrane</keyword>
<feature type="domain" description="Peptidase M48" evidence="12">
    <location>
        <begin position="80"/>
        <end position="289"/>
    </location>
</feature>
<dbReference type="InterPro" id="IPR050083">
    <property type="entry name" value="HtpX_protease"/>
</dbReference>
<dbReference type="PANTHER" id="PTHR43221">
    <property type="entry name" value="PROTEASE HTPX"/>
    <property type="match status" value="1"/>
</dbReference>
<dbReference type="RefSeq" id="WP_274325098.1">
    <property type="nucleotide sequence ID" value="NZ_CP118158.1"/>
</dbReference>
<evidence type="ECO:0000313" key="13">
    <source>
        <dbReference type="EMBL" id="MFC7139511.1"/>
    </source>
</evidence>
<gene>
    <name evidence="13" type="ORF">ACFQMA_06620</name>
</gene>
<dbReference type="InterPro" id="IPR001915">
    <property type="entry name" value="Peptidase_M48"/>
</dbReference>
<comment type="cofactor">
    <cofactor evidence="10">
        <name>Zn(2+)</name>
        <dbReference type="ChEBI" id="CHEBI:29105"/>
    </cofactor>
    <text evidence="10">Binds 1 zinc ion per subunit.</text>
</comment>
<dbReference type="PANTHER" id="PTHR43221:SF2">
    <property type="entry name" value="PROTEASE HTPX HOMOLOG"/>
    <property type="match status" value="1"/>
</dbReference>
<dbReference type="Proteomes" id="UP001596432">
    <property type="component" value="Unassembled WGS sequence"/>
</dbReference>
<comment type="caution">
    <text evidence="13">The sequence shown here is derived from an EMBL/GenBank/DDBJ whole genome shotgun (WGS) entry which is preliminary data.</text>
</comment>
<dbReference type="GeneID" id="78819769"/>
<dbReference type="GO" id="GO:0046872">
    <property type="term" value="F:metal ion binding"/>
    <property type="evidence" value="ECO:0007669"/>
    <property type="project" value="UniProtKB-KW"/>
</dbReference>